<sequence>MAGDRDADEETRNIMMQNLFGDQSEEEEEEEEVDSEHEAAANQSDYPSEDVEADAEIEVDVDGEQEGEEEQEGQELEAEVEGEDEGEVDGEDAAEGQGEVEVESELEAHDIDVEQVESEGERVQSSPEREVSDERVGSEGKYAESEDEGYGQRAAISRRREVYDIESEGSEENHFAHPHNEDEEVDNARNISSSPVEQKDKLAVRDVFGDSDVDEQDEYGVQNDLEQDSHRSPMEEEEIYEKDLKPEDIVPDEDAQYEFEDENLEQKTKEKPIGPPLEMNIPLHPPPGRPDQMHMIRVSNIMGIEPKPFDSMTYVEEDVFVTDESGTKKRIRLEDNIVRWRTVKNRDGTTNYESNARFVQWSDGSLQLLIGNEVLDISVQEADHDQAHLFLRHGKGILQSQGRLLRKMKFMPSSLSSKSHRLLTALVDSRHKKVYKVKNCITDIDPEREKEEKRKIEGQTIRANEQLNRKREKVNRKYSQPVNRGRQLSPGFLEDALDEEDEHEDYYSSRKFTARRRFEDDLEAEAQAEKRIINAKRPNLQKSTPRKPALPAARLSRRPVEDYSESEREESEYESDGEDIEASPGVKDKELDYEDDYEEEADEEVAGTNSASEEEEPRRNVRESGGSSLKRKEIDSDVDSPPRKGPVFARNCCYILVKSIQVPPVRIPASALSSIYDIHLLQSFWLQKNNNNNKTKTNLTLINLTQLVSLGVHSLIQVDLIALEEEKEECINKNQNVHKKVLISIDGGSKSLIPLTLYDFYFIPPKTKKGMKKYSECILFISDDDHITSSLNSLMKNNSQKSKINLKE</sequence>
<feature type="compositionally biased region" description="Acidic residues" evidence="1">
    <location>
        <begin position="209"/>
        <end position="218"/>
    </location>
</feature>
<feature type="compositionally biased region" description="Acidic residues" evidence="1">
    <location>
        <begin position="23"/>
        <end position="35"/>
    </location>
</feature>
<protein>
    <submittedName>
        <fullName evidence="2">Uncharacterized protein</fullName>
    </submittedName>
</protein>
<dbReference type="GO" id="GO:0006368">
    <property type="term" value="P:transcription elongation by RNA polymerase II"/>
    <property type="evidence" value="ECO:0007669"/>
    <property type="project" value="InterPro"/>
</dbReference>
<reference evidence="2 3" key="1">
    <citation type="journal article" date="2021" name="Hortic Res">
        <title>Chromosome-scale assembly of the Dendrobium chrysotoxum genome enhances the understanding of orchid evolution.</title>
        <authorList>
            <person name="Zhang Y."/>
            <person name="Zhang G.Q."/>
            <person name="Zhang D."/>
            <person name="Liu X.D."/>
            <person name="Xu X.Y."/>
            <person name="Sun W.H."/>
            <person name="Yu X."/>
            <person name="Zhu X."/>
            <person name="Wang Z.W."/>
            <person name="Zhao X."/>
            <person name="Zhong W.Y."/>
            <person name="Chen H."/>
            <person name="Yin W.L."/>
            <person name="Huang T."/>
            <person name="Niu S.C."/>
            <person name="Liu Z.J."/>
        </authorList>
    </citation>
    <scope>NUCLEOTIDE SEQUENCE [LARGE SCALE GENOMIC DNA]</scope>
    <source>
        <strain evidence="2">Lindl</strain>
    </source>
</reference>
<keyword evidence="3" id="KW-1185">Reference proteome</keyword>
<dbReference type="InterPro" id="IPR007149">
    <property type="entry name" value="Leo1"/>
</dbReference>
<feature type="compositionally biased region" description="Acidic residues" evidence="1">
    <location>
        <begin position="562"/>
        <end position="581"/>
    </location>
</feature>
<dbReference type="EMBL" id="JAGFBR010000012">
    <property type="protein sequence ID" value="KAH0458319.1"/>
    <property type="molecule type" value="Genomic_DNA"/>
</dbReference>
<feature type="region of interest" description="Disordered" evidence="1">
    <location>
        <begin position="1"/>
        <end position="239"/>
    </location>
</feature>
<dbReference type="AlphaFoldDB" id="A0AAV7GRF0"/>
<dbReference type="GO" id="GO:0016593">
    <property type="term" value="C:Cdc73/Paf1 complex"/>
    <property type="evidence" value="ECO:0007669"/>
    <property type="project" value="InterPro"/>
</dbReference>
<accession>A0AAV7GRF0</accession>
<dbReference type="GO" id="GO:1990269">
    <property type="term" value="F:RNA polymerase II C-terminal domain phosphoserine binding"/>
    <property type="evidence" value="ECO:0007669"/>
    <property type="project" value="TreeGrafter"/>
</dbReference>
<evidence type="ECO:0000256" key="1">
    <source>
        <dbReference type="SAM" id="MobiDB-lite"/>
    </source>
</evidence>
<organism evidence="2 3">
    <name type="scientific">Dendrobium chrysotoxum</name>
    <name type="common">Orchid</name>
    <dbReference type="NCBI Taxonomy" id="161865"/>
    <lineage>
        <taxon>Eukaryota</taxon>
        <taxon>Viridiplantae</taxon>
        <taxon>Streptophyta</taxon>
        <taxon>Embryophyta</taxon>
        <taxon>Tracheophyta</taxon>
        <taxon>Spermatophyta</taxon>
        <taxon>Magnoliopsida</taxon>
        <taxon>Liliopsida</taxon>
        <taxon>Asparagales</taxon>
        <taxon>Orchidaceae</taxon>
        <taxon>Epidendroideae</taxon>
        <taxon>Malaxideae</taxon>
        <taxon>Dendrobiinae</taxon>
        <taxon>Dendrobium</taxon>
    </lineage>
</organism>
<name>A0AAV7GRF0_DENCH</name>
<dbReference type="PANTHER" id="PTHR23146:SF0">
    <property type="entry name" value="RNA POLYMERASE-ASSOCIATED PROTEIN LEO1"/>
    <property type="match status" value="1"/>
</dbReference>
<comment type="caution">
    <text evidence="2">The sequence shown here is derived from an EMBL/GenBank/DDBJ whole genome shotgun (WGS) entry which is preliminary data.</text>
</comment>
<feature type="region of interest" description="Disordered" evidence="1">
    <location>
        <begin position="530"/>
        <end position="643"/>
    </location>
</feature>
<proteinExistence type="predicted"/>
<dbReference type="Pfam" id="PF04004">
    <property type="entry name" value="Leo1"/>
    <property type="match status" value="1"/>
</dbReference>
<dbReference type="PANTHER" id="PTHR23146">
    <property type="entry name" value="LEO1 PROTEIN"/>
    <property type="match status" value="1"/>
</dbReference>
<feature type="compositionally biased region" description="Acidic residues" evidence="1">
    <location>
        <begin position="47"/>
        <end position="105"/>
    </location>
</feature>
<gene>
    <name evidence="2" type="ORF">IEQ34_013634</name>
</gene>
<dbReference type="GO" id="GO:0032968">
    <property type="term" value="P:positive regulation of transcription elongation by RNA polymerase II"/>
    <property type="evidence" value="ECO:0007669"/>
    <property type="project" value="TreeGrafter"/>
</dbReference>
<feature type="compositionally biased region" description="Acidic residues" evidence="1">
    <location>
        <begin position="591"/>
        <end position="605"/>
    </location>
</feature>
<feature type="compositionally biased region" description="Basic and acidic residues" evidence="1">
    <location>
        <begin position="119"/>
        <end position="144"/>
    </location>
</feature>
<feature type="region of interest" description="Disordered" evidence="1">
    <location>
        <begin position="465"/>
        <end position="492"/>
    </location>
</feature>
<feature type="compositionally biased region" description="Basic and acidic residues" evidence="1">
    <location>
        <begin position="171"/>
        <end position="180"/>
    </location>
</feature>
<feature type="compositionally biased region" description="Basic and acidic residues" evidence="1">
    <location>
        <begin position="197"/>
        <end position="208"/>
    </location>
</feature>
<dbReference type="Proteomes" id="UP000775213">
    <property type="component" value="Unassembled WGS sequence"/>
</dbReference>
<evidence type="ECO:0000313" key="2">
    <source>
        <dbReference type="EMBL" id="KAH0458319.1"/>
    </source>
</evidence>
<evidence type="ECO:0000313" key="3">
    <source>
        <dbReference type="Proteomes" id="UP000775213"/>
    </source>
</evidence>